<organism evidence="3 4">
    <name type="scientific">Chelativorans salis</name>
    <dbReference type="NCBI Taxonomy" id="2978478"/>
    <lineage>
        <taxon>Bacteria</taxon>
        <taxon>Pseudomonadati</taxon>
        <taxon>Pseudomonadota</taxon>
        <taxon>Alphaproteobacteria</taxon>
        <taxon>Hyphomicrobiales</taxon>
        <taxon>Phyllobacteriaceae</taxon>
        <taxon>Chelativorans</taxon>
    </lineage>
</organism>
<protein>
    <submittedName>
        <fullName evidence="3">Tyrosine-type recombinase/integrase</fullName>
    </submittedName>
</protein>
<keyword evidence="4" id="KW-1185">Reference proteome</keyword>
<name>A0ABT2LX62_9HYPH</name>
<evidence type="ECO:0000259" key="2">
    <source>
        <dbReference type="PROSITE" id="PS51898"/>
    </source>
</evidence>
<feature type="domain" description="Tyr recombinase" evidence="2">
    <location>
        <begin position="1"/>
        <end position="52"/>
    </location>
</feature>
<proteinExistence type="predicted"/>
<reference evidence="3 4" key="1">
    <citation type="submission" date="2022-09" db="EMBL/GenBank/DDBJ databases">
        <title>Chelativorans salina sp. nov., a novel slightly halophilic bacterium isolated from a saline lake sediment enrichment.</title>
        <authorList>
            <person name="Gao L."/>
            <person name="Fang B.-Z."/>
            <person name="Li W.-J."/>
        </authorList>
    </citation>
    <scope>NUCLEOTIDE SEQUENCE [LARGE SCALE GENOMIC DNA]</scope>
    <source>
        <strain evidence="3 4">EGI FJ00035</strain>
    </source>
</reference>
<dbReference type="Gene3D" id="1.10.443.10">
    <property type="entry name" value="Intergrase catalytic core"/>
    <property type="match status" value="1"/>
</dbReference>
<dbReference type="SUPFAM" id="SSF56349">
    <property type="entry name" value="DNA breaking-rejoining enzymes"/>
    <property type="match status" value="1"/>
</dbReference>
<dbReference type="RefSeq" id="WP_260906719.1">
    <property type="nucleotide sequence ID" value="NZ_JAOCZP010000010.1"/>
</dbReference>
<evidence type="ECO:0000313" key="4">
    <source>
        <dbReference type="Proteomes" id="UP001320831"/>
    </source>
</evidence>
<dbReference type="InterPro" id="IPR011010">
    <property type="entry name" value="DNA_brk_join_enz"/>
</dbReference>
<dbReference type="Proteomes" id="UP001320831">
    <property type="component" value="Unassembled WGS sequence"/>
</dbReference>
<dbReference type="InterPro" id="IPR013762">
    <property type="entry name" value="Integrase-like_cat_sf"/>
</dbReference>
<keyword evidence="1" id="KW-0233">DNA recombination</keyword>
<accession>A0ABT2LX62</accession>
<gene>
    <name evidence="3" type="ORF">N5A92_23420</name>
</gene>
<comment type="caution">
    <text evidence="3">The sequence shown here is derived from an EMBL/GenBank/DDBJ whole genome shotgun (WGS) entry which is preliminary data.</text>
</comment>
<dbReference type="EMBL" id="JAOCZP010000010">
    <property type="protein sequence ID" value="MCT7377973.1"/>
    <property type="molecule type" value="Genomic_DNA"/>
</dbReference>
<dbReference type="InterPro" id="IPR002104">
    <property type="entry name" value="Integrase_catalytic"/>
</dbReference>
<dbReference type="Pfam" id="PF00589">
    <property type="entry name" value="Phage_integrase"/>
    <property type="match status" value="1"/>
</dbReference>
<evidence type="ECO:0000256" key="1">
    <source>
        <dbReference type="ARBA" id="ARBA00023172"/>
    </source>
</evidence>
<evidence type="ECO:0000313" key="3">
    <source>
        <dbReference type="EMBL" id="MCT7377973.1"/>
    </source>
</evidence>
<dbReference type="PROSITE" id="PS51898">
    <property type="entry name" value="TYR_RECOMBINASE"/>
    <property type="match status" value="1"/>
</dbReference>
<sequence length="61" mass="6642">MGAHILRHSLATNLVQNGASLEEISDTLRHRSRTTTMLYARLDVEGLRSIAQPWPTAGGVA</sequence>